<comment type="cofactor">
    <cofactor evidence="2">
        <name>Mg(2+)</name>
        <dbReference type="ChEBI" id="CHEBI:18420"/>
    </cofactor>
</comment>
<dbReference type="InterPro" id="IPR005135">
    <property type="entry name" value="Endo/exonuclease/phosphatase"/>
</dbReference>
<dbReference type="Gene3D" id="3.60.10.10">
    <property type="entry name" value="Endonuclease/exonuclease/phosphatase"/>
    <property type="match status" value="1"/>
</dbReference>
<dbReference type="GO" id="GO:0046872">
    <property type="term" value="F:metal ion binding"/>
    <property type="evidence" value="ECO:0007669"/>
    <property type="project" value="UniProtKB-KW"/>
</dbReference>
<dbReference type="PANTHER" id="PTHR15822:SF4">
    <property type="entry name" value="TYROSYL-DNA PHOSPHODIESTERASE 2"/>
    <property type="match status" value="1"/>
</dbReference>
<evidence type="ECO:0000256" key="3">
    <source>
        <dbReference type="ARBA" id="ARBA00022722"/>
    </source>
</evidence>
<comment type="cofactor">
    <cofactor evidence="1">
        <name>Mn(2+)</name>
        <dbReference type="ChEBI" id="CHEBI:29035"/>
    </cofactor>
</comment>
<evidence type="ECO:0000256" key="5">
    <source>
        <dbReference type="ARBA" id="ARBA00022763"/>
    </source>
</evidence>
<protein>
    <submittedName>
        <fullName evidence="10">Endonuclease</fullName>
    </submittedName>
</protein>
<dbReference type="InterPro" id="IPR036691">
    <property type="entry name" value="Endo/exonu/phosph_ase_sf"/>
</dbReference>
<evidence type="ECO:0000313" key="10">
    <source>
        <dbReference type="EMBL" id="HIS97327.1"/>
    </source>
</evidence>
<feature type="domain" description="Endonuclease/exonuclease/phosphatase" evidence="9">
    <location>
        <begin position="57"/>
        <end position="341"/>
    </location>
</feature>
<keyword evidence="3" id="KW-0540">Nuclease</keyword>
<name>A0A9D1G5E6_9FIRM</name>
<dbReference type="Pfam" id="PF03372">
    <property type="entry name" value="Exo_endo_phos"/>
    <property type="match status" value="1"/>
</dbReference>
<evidence type="ECO:0000313" key="11">
    <source>
        <dbReference type="Proteomes" id="UP000886876"/>
    </source>
</evidence>
<dbReference type="SUPFAM" id="SSF56219">
    <property type="entry name" value="DNase I-like"/>
    <property type="match status" value="1"/>
</dbReference>
<reference evidence="10" key="1">
    <citation type="submission" date="2020-10" db="EMBL/GenBank/DDBJ databases">
        <authorList>
            <person name="Gilroy R."/>
        </authorList>
    </citation>
    <scope>NUCLEOTIDE SEQUENCE</scope>
    <source>
        <strain evidence="10">ChiHecec3B27-6122</strain>
    </source>
</reference>
<dbReference type="Proteomes" id="UP000886876">
    <property type="component" value="Unassembled WGS sequence"/>
</dbReference>
<evidence type="ECO:0000256" key="8">
    <source>
        <dbReference type="ARBA" id="ARBA00023204"/>
    </source>
</evidence>
<keyword evidence="8" id="KW-0234">DNA repair</keyword>
<dbReference type="GO" id="GO:0006281">
    <property type="term" value="P:DNA repair"/>
    <property type="evidence" value="ECO:0007669"/>
    <property type="project" value="UniProtKB-KW"/>
</dbReference>
<comment type="caution">
    <text evidence="10">The sequence shown here is derived from an EMBL/GenBank/DDBJ whole genome shotgun (WGS) entry which is preliminary data.</text>
</comment>
<keyword evidence="6" id="KW-0378">Hydrolase</keyword>
<dbReference type="EMBL" id="DVJS01000125">
    <property type="protein sequence ID" value="HIS97327.1"/>
    <property type="molecule type" value="Genomic_DNA"/>
</dbReference>
<evidence type="ECO:0000256" key="1">
    <source>
        <dbReference type="ARBA" id="ARBA00001936"/>
    </source>
</evidence>
<evidence type="ECO:0000256" key="4">
    <source>
        <dbReference type="ARBA" id="ARBA00022723"/>
    </source>
</evidence>
<evidence type="ECO:0000259" key="9">
    <source>
        <dbReference type="Pfam" id="PF03372"/>
    </source>
</evidence>
<accession>A0A9D1G5E6</accession>
<evidence type="ECO:0000256" key="7">
    <source>
        <dbReference type="ARBA" id="ARBA00022842"/>
    </source>
</evidence>
<reference evidence="10" key="2">
    <citation type="journal article" date="2021" name="PeerJ">
        <title>Extensive microbial diversity within the chicken gut microbiome revealed by metagenomics and culture.</title>
        <authorList>
            <person name="Gilroy R."/>
            <person name="Ravi A."/>
            <person name="Getino M."/>
            <person name="Pursley I."/>
            <person name="Horton D.L."/>
            <person name="Alikhan N.F."/>
            <person name="Baker D."/>
            <person name="Gharbi K."/>
            <person name="Hall N."/>
            <person name="Watson M."/>
            <person name="Adriaenssens E.M."/>
            <person name="Foster-Nyarko E."/>
            <person name="Jarju S."/>
            <person name="Secka A."/>
            <person name="Antonio M."/>
            <person name="Oren A."/>
            <person name="Chaudhuri R.R."/>
            <person name="La Ragione R."/>
            <person name="Hildebrand F."/>
            <person name="Pallen M.J."/>
        </authorList>
    </citation>
    <scope>NUCLEOTIDE SEQUENCE</scope>
    <source>
        <strain evidence="10">ChiHecec3B27-6122</strain>
    </source>
</reference>
<dbReference type="InterPro" id="IPR051547">
    <property type="entry name" value="TDP2-like"/>
</dbReference>
<dbReference type="PANTHER" id="PTHR15822">
    <property type="entry name" value="TRAF AND TNF RECEPTOR-ASSOCIATED PROTEIN"/>
    <property type="match status" value="1"/>
</dbReference>
<dbReference type="AlphaFoldDB" id="A0A9D1G5E6"/>
<evidence type="ECO:0000256" key="6">
    <source>
        <dbReference type="ARBA" id="ARBA00022801"/>
    </source>
</evidence>
<keyword evidence="7" id="KW-0460">Magnesium</keyword>
<gene>
    <name evidence="10" type="ORF">IAD42_05060</name>
</gene>
<keyword evidence="4" id="KW-0479">Metal-binding</keyword>
<sequence length="353" mass="39128">MKKLLKVLLVIVIVIVVAAGGPVGFLSFTEYRPEDVEYITAGQLGEPETVGDTVRLVSWNVGYCGLGENEDFVMDGGKGAGKPEREDFDYYFEGVSQALDELDADVYMLQEVDEDSARSYGTNEVKSFSEGRNAHSWAYAQNYLCPFVPFPWPPMGRMNSGIMTTADYAVQGGTAERIALPCPFSWPVRTANLKRCLLITRYQIPELDSELVVVNLHLEAYDDGEGKAAQTAMLFEVLEAEYAKGSYVIAGGDFNQTFPGMLEKWPVLDDGYWTPGVLDEASLPEGWSFVFDDSTPTCRLNNAPYDEETSQHYVLDGFIVSPNLEVLSVETQSLGFKYSDHNPVVIEIGFKEA</sequence>
<dbReference type="GO" id="GO:0016787">
    <property type="term" value="F:hydrolase activity"/>
    <property type="evidence" value="ECO:0007669"/>
    <property type="project" value="UniProtKB-KW"/>
</dbReference>
<proteinExistence type="predicted"/>
<organism evidence="10 11">
    <name type="scientific">Candidatus Scatomorpha pullistercoris</name>
    <dbReference type="NCBI Taxonomy" id="2840929"/>
    <lineage>
        <taxon>Bacteria</taxon>
        <taxon>Bacillati</taxon>
        <taxon>Bacillota</taxon>
        <taxon>Clostridia</taxon>
        <taxon>Eubacteriales</taxon>
        <taxon>Candidatus Scatomorpha</taxon>
    </lineage>
</organism>
<keyword evidence="10" id="KW-0255">Endonuclease</keyword>
<dbReference type="GO" id="GO:0004519">
    <property type="term" value="F:endonuclease activity"/>
    <property type="evidence" value="ECO:0007669"/>
    <property type="project" value="UniProtKB-KW"/>
</dbReference>
<evidence type="ECO:0000256" key="2">
    <source>
        <dbReference type="ARBA" id="ARBA00001946"/>
    </source>
</evidence>
<keyword evidence="5" id="KW-0227">DNA damage</keyword>